<dbReference type="STRING" id="50340.PF66_00847"/>
<dbReference type="InterPro" id="IPR036390">
    <property type="entry name" value="WH_DNA-bd_sf"/>
</dbReference>
<dbReference type="GO" id="GO:0003677">
    <property type="term" value="F:DNA binding"/>
    <property type="evidence" value="ECO:0007669"/>
    <property type="project" value="UniProtKB-KW"/>
</dbReference>
<evidence type="ECO:0000313" key="5">
    <source>
        <dbReference type="EMBL" id="KPA92176.1"/>
    </source>
</evidence>
<comment type="caution">
    <text evidence="5">The sequence shown here is derived from an EMBL/GenBank/DDBJ whole genome shotgun (WGS) entry which is preliminary data.</text>
</comment>
<dbReference type="PRINTS" id="PR00598">
    <property type="entry name" value="HTHMARR"/>
</dbReference>
<dbReference type="SUPFAM" id="SSF46785">
    <property type="entry name" value="Winged helix' DNA-binding domain"/>
    <property type="match status" value="1"/>
</dbReference>
<dbReference type="InterPro" id="IPR036388">
    <property type="entry name" value="WH-like_DNA-bd_sf"/>
</dbReference>
<protein>
    <submittedName>
        <fullName evidence="5">Transcriptional regulator, MarR family</fullName>
    </submittedName>
</protein>
<feature type="domain" description="HTH marR-type" evidence="4">
    <location>
        <begin position="1"/>
        <end position="142"/>
    </location>
</feature>
<evidence type="ECO:0000256" key="1">
    <source>
        <dbReference type="ARBA" id="ARBA00023015"/>
    </source>
</evidence>
<dbReference type="PROSITE" id="PS50995">
    <property type="entry name" value="HTH_MARR_2"/>
    <property type="match status" value="1"/>
</dbReference>
<name>A0A0M9GJ13_9PSED</name>
<keyword evidence="3" id="KW-0804">Transcription</keyword>
<evidence type="ECO:0000256" key="3">
    <source>
        <dbReference type="ARBA" id="ARBA00023163"/>
    </source>
</evidence>
<dbReference type="EMBL" id="JSYZ01000003">
    <property type="protein sequence ID" value="KPA92176.1"/>
    <property type="molecule type" value="Genomic_DNA"/>
</dbReference>
<reference evidence="5 6" key="1">
    <citation type="journal article" date="2015" name="PLoS ONE">
        <title>Rice-Infecting Pseudomonas Genomes Are Highly Accessorized and Harbor Multiple Putative Virulence Mechanisms to Cause Sheath Brown Rot.</title>
        <authorList>
            <person name="Quibod I.L."/>
            <person name="Grande G."/>
            <person name="Oreiro E.G."/>
            <person name="Borja F.N."/>
            <person name="Dossa G.S."/>
            <person name="Mauleon R."/>
            <person name="Cruz C.V."/>
            <person name="Oliva R."/>
        </authorList>
    </citation>
    <scope>NUCLEOTIDE SEQUENCE [LARGE SCALE GENOMIC DNA]</scope>
    <source>
        <strain evidence="5 6">IRRI 6609</strain>
    </source>
</reference>
<dbReference type="SMART" id="SM00347">
    <property type="entry name" value="HTH_MARR"/>
    <property type="match status" value="1"/>
</dbReference>
<evidence type="ECO:0000256" key="2">
    <source>
        <dbReference type="ARBA" id="ARBA00023125"/>
    </source>
</evidence>
<evidence type="ECO:0000313" key="6">
    <source>
        <dbReference type="Proteomes" id="UP000037931"/>
    </source>
</evidence>
<evidence type="ECO:0000259" key="4">
    <source>
        <dbReference type="PROSITE" id="PS50995"/>
    </source>
</evidence>
<proteinExistence type="predicted"/>
<dbReference type="PATRIC" id="fig|50340.43.peg.3736"/>
<sequence>MSKPLEQLQQTICTGMVLASRHWRRVCQTTLANYGISEACAMPLLIIGRMGPGVRQVTVAQIAGMESPSLVRLLDQLCGAGYVQRTEDPSDRRAKTLGLTEAGQSLFHDIEKQLVRLRHEVLGDLPLADLEAALRVIRAFEAAGQASGVADS</sequence>
<keyword evidence="6" id="KW-1185">Reference proteome</keyword>
<dbReference type="PANTHER" id="PTHR33164">
    <property type="entry name" value="TRANSCRIPTIONAL REGULATOR, MARR FAMILY"/>
    <property type="match status" value="1"/>
</dbReference>
<dbReference type="PANTHER" id="PTHR33164:SF64">
    <property type="entry name" value="TRANSCRIPTIONAL REGULATOR SLYA"/>
    <property type="match status" value="1"/>
</dbReference>
<dbReference type="Pfam" id="PF12802">
    <property type="entry name" value="MarR_2"/>
    <property type="match status" value="1"/>
</dbReference>
<accession>A0A0M9GJ13</accession>
<dbReference type="Proteomes" id="UP000037931">
    <property type="component" value="Unassembled WGS sequence"/>
</dbReference>
<dbReference type="InterPro" id="IPR039422">
    <property type="entry name" value="MarR/SlyA-like"/>
</dbReference>
<dbReference type="Gene3D" id="1.10.10.10">
    <property type="entry name" value="Winged helix-like DNA-binding domain superfamily/Winged helix DNA-binding domain"/>
    <property type="match status" value="1"/>
</dbReference>
<dbReference type="AlphaFoldDB" id="A0A0M9GJ13"/>
<dbReference type="InterPro" id="IPR000835">
    <property type="entry name" value="HTH_MarR-typ"/>
</dbReference>
<organism evidence="5 6">
    <name type="scientific">Pseudomonas asplenii</name>
    <dbReference type="NCBI Taxonomy" id="53407"/>
    <lineage>
        <taxon>Bacteria</taxon>
        <taxon>Pseudomonadati</taxon>
        <taxon>Pseudomonadota</taxon>
        <taxon>Gammaproteobacteria</taxon>
        <taxon>Pseudomonadales</taxon>
        <taxon>Pseudomonadaceae</taxon>
        <taxon>Pseudomonas</taxon>
    </lineage>
</organism>
<dbReference type="GO" id="GO:0006950">
    <property type="term" value="P:response to stress"/>
    <property type="evidence" value="ECO:0007669"/>
    <property type="project" value="TreeGrafter"/>
</dbReference>
<gene>
    <name evidence="5" type="ORF">PF66_00847</name>
</gene>
<dbReference type="GO" id="GO:0003700">
    <property type="term" value="F:DNA-binding transcription factor activity"/>
    <property type="evidence" value="ECO:0007669"/>
    <property type="project" value="InterPro"/>
</dbReference>
<keyword evidence="2" id="KW-0238">DNA-binding</keyword>
<keyword evidence="1" id="KW-0805">Transcription regulation</keyword>